<evidence type="ECO:0000256" key="1">
    <source>
        <dbReference type="ARBA" id="ARBA00004141"/>
    </source>
</evidence>
<dbReference type="GO" id="GO:0004252">
    <property type="term" value="F:serine-type endopeptidase activity"/>
    <property type="evidence" value="ECO:0007669"/>
    <property type="project" value="InterPro"/>
</dbReference>
<gene>
    <name evidence="9" type="ORF">MNB_SV-14-1227</name>
</gene>
<dbReference type="Pfam" id="PF01694">
    <property type="entry name" value="Rhomboid"/>
    <property type="match status" value="1"/>
</dbReference>
<evidence type="ECO:0000256" key="7">
    <source>
        <dbReference type="SAM" id="Phobius"/>
    </source>
</evidence>
<keyword evidence="4" id="KW-0378">Hydrolase</keyword>
<comment type="similarity">
    <text evidence="2">Belongs to the peptidase S54 family.</text>
</comment>
<evidence type="ECO:0000256" key="3">
    <source>
        <dbReference type="ARBA" id="ARBA00022692"/>
    </source>
</evidence>
<name>A0A1W1BHK7_9ZZZZ</name>
<accession>A0A1W1BHK7</accession>
<feature type="transmembrane region" description="Helical" evidence="7">
    <location>
        <begin position="155"/>
        <end position="171"/>
    </location>
</feature>
<keyword evidence="9" id="KW-0645">Protease</keyword>
<evidence type="ECO:0000313" key="9">
    <source>
        <dbReference type="EMBL" id="SFV52959.1"/>
    </source>
</evidence>
<feature type="domain" description="Peptidase S54 rhomboid" evidence="8">
    <location>
        <begin position="34"/>
        <end position="173"/>
    </location>
</feature>
<dbReference type="Gene3D" id="1.20.1540.10">
    <property type="entry name" value="Rhomboid-like"/>
    <property type="match status" value="1"/>
</dbReference>
<sequence length="204" mass="22888">MNLLVFMLSTLGVSWQNSIFEFSAIQGYAVIIQGEFYRLFTSMFVHNDIIHISMNMLSLYMVGRIVERLFSSWAYLALYFISGFFGSFAYMSMTLYDGAVGASGAIFGIFGALAGFVLVHRRTMQQQFMQFMRDFGIILVINFFIGVIFPNIAMSAHIGGLVAGVIGGFIIAKNVNNLWIYIVISTLILVGVYIYLPSLYLSFN</sequence>
<comment type="subcellular location">
    <subcellularLocation>
        <location evidence="1">Membrane</location>
        <topology evidence="1">Multi-pass membrane protein</topology>
    </subcellularLocation>
</comment>
<keyword evidence="5 7" id="KW-1133">Transmembrane helix</keyword>
<dbReference type="PANTHER" id="PTHR43731">
    <property type="entry name" value="RHOMBOID PROTEASE"/>
    <property type="match status" value="1"/>
</dbReference>
<evidence type="ECO:0000256" key="4">
    <source>
        <dbReference type="ARBA" id="ARBA00022801"/>
    </source>
</evidence>
<organism evidence="9">
    <name type="scientific">hydrothermal vent metagenome</name>
    <dbReference type="NCBI Taxonomy" id="652676"/>
    <lineage>
        <taxon>unclassified sequences</taxon>
        <taxon>metagenomes</taxon>
        <taxon>ecological metagenomes</taxon>
    </lineage>
</organism>
<feature type="transmembrane region" description="Helical" evidence="7">
    <location>
        <begin position="73"/>
        <end position="93"/>
    </location>
</feature>
<dbReference type="SUPFAM" id="SSF144091">
    <property type="entry name" value="Rhomboid-like"/>
    <property type="match status" value="1"/>
</dbReference>
<feature type="transmembrane region" description="Helical" evidence="7">
    <location>
        <begin position="178"/>
        <end position="196"/>
    </location>
</feature>
<feature type="transmembrane region" description="Helical" evidence="7">
    <location>
        <begin position="131"/>
        <end position="149"/>
    </location>
</feature>
<evidence type="ECO:0000256" key="2">
    <source>
        <dbReference type="ARBA" id="ARBA00009045"/>
    </source>
</evidence>
<dbReference type="EMBL" id="FPHN01000016">
    <property type="protein sequence ID" value="SFV52959.1"/>
    <property type="molecule type" value="Genomic_DNA"/>
</dbReference>
<feature type="transmembrane region" description="Helical" evidence="7">
    <location>
        <begin position="99"/>
        <end position="119"/>
    </location>
</feature>
<keyword evidence="6 7" id="KW-0472">Membrane</keyword>
<protein>
    <submittedName>
        <fullName evidence="9">FIG056164: rhomboid family serine protease</fullName>
    </submittedName>
</protein>
<dbReference type="InterPro" id="IPR050925">
    <property type="entry name" value="Rhomboid_protease_S54"/>
</dbReference>
<dbReference type="InterPro" id="IPR035952">
    <property type="entry name" value="Rhomboid-like_sf"/>
</dbReference>
<dbReference type="GO" id="GO:0006508">
    <property type="term" value="P:proteolysis"/>
    <property type="evidence" value="ECO:0007669"/>
    <property type="project" value="UniProtKB-KW"/>
</dbReference>
<dbReference type="InterPro" id="IPR022764">
    <property type="entry name" value="Peptidase_S54_rhomboid_dom"/>
</dbReference>
<evidence type="ECO:0000256" key="5">
    <source>
        <dbReference type="ARBA" id="ARBA00022989"/>
    </source>
</evidence>
<dbReference type="PANTHER" id="PTHR43731:SF14">
    <property type="entry name" value="PRESENILIN-ASSOCIATED RHOMBOID-LIKE PROTEIN, MITOCHONDRIAL"/>
    <property type="match status" value="1"/>
</dbReference>
<proteinExistence type="inferred from homology"/>
<reference evidence="9" key="1">
    <citation type="submission" date="2016-10" db="EMBL/GenBank/DDBJ databases">
        <authorList>
            <person name="de Groot N.N."/>
        </authorList>
    </citation>
    <scope>NUCLEOTIDE SEQUENCE</scope>
</reference>
<dbReference type="GO" id="GO:0016020">
    <property type="term" value="C:membrane"/>
    <property type="evidence" value="ECO:0007669"/>
    <property type="project" value="UniProtKB-SubCell"/>
</dbReference>
<evidence type="ECO:0000259" key="8">
    <source>
        <dbReference type="Pfam" id="PF01694"/>
    </source>
</evidence>
<evidence type="ECO:0000256" key="6">
    <source>
        <dbReference type="ARBA" id="ARBA00023136"/>
    </source>
</evidence>
<dbReference type="AlphaFoldDB" id="A0A1W1BHK7"/>
<keyword evidence="3 7" id="KW-0812">Transmembrane</keyword>